<dbReference type="GO" id="GO:0030245">
    <property type="term" value="P:cellulose catabolic process"/>
    <property type="evidence" value="ECO:0007669"/>
    <property type="project" value="UniProtKB-KW"/>
</dbReference>
<evidence type="ECO:0000256" key="5">
    <source>
        <dbReference type="ARBA" id="ARBA00023295"/>
    </source>
</evidence>
<reference evidence="9 10" key="1">
    <citation type="submission" date="2019-01" db="EMBL/GenBank/DDBJ databases">
        <authorList>
            <consortium name="Pathogen Informatics"/>
        </authorList>
    </citation>
    <scope>NUCLEOTIDE SEQUENCE [LARGE SCALE GENOMIC DNA]</scope>
    <source>
        <strain evidence="9 10">NCTC10138</strain>
    </source>
</reference>
<evidence type="ECO:0000256" key="2">
    <source>
        <dbReference type="ARBA" id="ARBA00022801"/>
    </source>
</evidence>
<dbReference type="KEGG" id="aaxa:NCTC10138_01506"/>
<dbReference type="STRING" id="1278311.GCA_000428705_00671"/>
<dbReference type="EMBL" id="LR215048">
    <property type="protein sequence ID" value="VEU81114.1"/>
    <property type="molecule type" value="Genomic_DNA"/>
</dbReference>
<dbReference type="EC" id="3.2.1.4" evidence="9"/>
<dbReference type="OrthoDB" id="9800955at2"/>
<keyword evidence="3" id="KW-0136">Cellulose degradation</keyword>
<evidence type="ECO:0000259" key="8">
    <source>
        <dbReference type="Pfam" id="PF00150"/>
    </source>
</evidence>
<dbReference type="GO" id="GO:0008422">
    <property type="term" value="F:beta-glucosidase activity"/>
    <property type="evidence" value="ECO:0007669"/>
    <property type="project" value="TreeGrafter"/>
</dbReference>
<dbReference type="SUPFAM" id="SSF51445">
    <property type="entry name" value="(Trans)glycosidases"/>
    <property type="match status" value="1"/>
</dbReference>
<gene>
    <name evidence="9" type="primary">celA</name>
    <name evidence="9" type="ORF">NCTC10138_01506</name>
</gene>
<evidence type="ECO:0000313" key="9">
    <source>
        <dbReference type="EMBL" id="VEU81114.1"/>
    </source>
</evidence>
<dbReference type="Gene3D" id="3.20.20.80">
    <property type="entry name" value="Glycosidases"/>
    <property type="match status" value="1"/>
</dbReference>
<proteinExistence type="inferred from homology"/>
<accession>A0A449BF83</accession>
<keyword evidence="5 7" id="KW-0326">Glycosidase</keyword>
<evidence type="ECO:0000313" key="10">
    <source>
        <dbReference type="Proteomes" id="UP000289841"/>
    </source>
</evidence>
<comment type="similarity">
    <text evidence="1 7">Belongs to the glycosyl hydrolase 5 (cellulase A) family.</text>
</comment>
<evidence type="ECO:0000256" key="4">
    <source>
        <dbReference type="ARBA" id="ARBA00023277"/>
    </source>
</evidence>
<dbReference type="GO" id="GO:0008810">
    <property type="term" value="F:cellulase activity"/>
    <property type="evidence" value="ECO:0007669"/>
    <property type="project" value="UniProtKB-EC"/>
</dbReference>
<keyword evidence="2 7" id="KW-0378">Hydrolase</keyword>
<dbReference type="PANTHER" id="PTHR31297">
    <property type="entry name" value="GLUCAN ENDO-1,6-BETA-GLUCOSIDASE B"/>
    <property type="match status" value="1"/>
</dbReference>
<keyword evidence="6" id="KW-0624">Polysaccharide degradation</keyword>
<keyword evidence="10" id="KW-1185">Reference proteome</keyword>
<dbReference type="RefSeq" id="WP_026390298.1">
    <property type="nucleotide sequence ID" value="NZ_LR215048.1"/>
</dbReference>
<sequence>MKKIIFGFLAIITSLILVGCVSNKTEDRIKKMNAIEVSRDMGNGTNLGNTMEAYGRVEHGIDADTEMYETAWGMPVTTKEMIKGMKEAGFDTIRIPVAWTNMMDYENDNYVINEKLLKRVSEIVNYALDADMYVIVNEHWSGGWWGMFGQPEQSTREKAMTMYTEMWKQISEHFKDYSYKLILESANEELGSRLNDEINEVKGTLTEDETYQVTNKINQKFVDTVRSTGGKNEDRFLLIAGYNTDIEKTIDDRFIMPTDKVEGKQLVSVHYYTPWTYAGDGESKTEWGTKEEYQEMNELFEKMTKFTKKGYGVVFGEFAAIPLKNGTLKGNTLEYIKNVFDNSDLYDFVPLLWDRSDFFDRKELKMKDEGIANLYSSRNVENESKLTIETIKDNARKALDKAVLDAPSGATGFEDKVMAYIMYNSKDYNVGYSNSKGNFYNPNDKTAGVVATDVEVSGAGEYTVSLDFSGVSGGFANSMTFMALGIYNGETNFPNYVIAIKEIKVNSEVVKVTAESYTVSDDKITTRVNIYNTWVTNIPDDARYVKPGLSKLARAVLIDGEKYAELRNVEITFEYIKK</sequence>
<evidence type="ECO:0000256" key="7">
    <source>
        <dbReference type="RuleBase" id="RU361153"/>
    </source>
</evidence>
<dbReference type="InterPro" id="IPR001547">
    <property type="entry name" value="Glyco_hydro_5"/>
</dbReference>
<evidence type="ECO:0000256" key="1">
    <source>
        <dbReference type="ARBA" id="ARBA00005641"/>
    </source>
</evidence>
<evidence type="ECO:0000256" key="6">
    <source>
        <dbReference type="ARBA" id="ARBA00023326"/>
    </source>
</evidence>
<dbReference type="GO" id="GO:0009986">
    <property type="term" value="C:cell surface"/>
    <property type="evidence" value="ECO:0007669"/>
    <property type="project" value="TreeGrafter"/>
</dbReference>
<protein>
    <submittedName>
        <fullName evidence="9">Endoglucanase A</fullName>
        <ecNumber evidence="9">3.2.1.4</ecNumber>
    </submittedName>
</protein>
<name>A0A449BF83_HAPAX</name>
<dbReference type="Proteomes" id="UP000289841">
    <property type="component" value="Chromosome"/>
</dbReference>
<dbReference type="InterPro" id="IPR050386">
    <property type="entry name" value="Glycosyl_hydrolase_5"/>
</dbReference>
<dbReference type="Pfam" id="PF00150">
    <property type="entry name" value="Cellulase"/>
    <property type="match status" value="1"/>
</dbReference>
<keyword evidence="4" id="KW-0119">Carbohydrate metabolism</keyword>
<dbReference type="PROSITE" id="PS51257">
    <property type="entry name" value="PROKAR_LIPOPROTEIN"/>
    <property type="match status" value="1"/>
</dbReference>
<dbReference type="PANTHER" id="PTHR31297:SF41">
    <property type="entry name" value="ENDOGLUCANASE, PUTATIVE (AFU_ORTHOLOGUE AFUA_5G01830)-RELATED"/>
    <property type="match status" value="1"/>
</dbReference>
<dbReference type="GO" id="GO:0005576">
    <property type="term" value="C:extracellular region"/>
    <property type="evidence" value="ECO:0007669"/>
    <property type="project" value="TreeGrafter"/>
</dbReference>
<organism evidence="9 10">
    <name type="scientific">Haploplasma axanthum</name>
    <name type="common">Acholeplasma axanthum</name>
    <dbReference type="NCBI Taxonomy" id="29552"/>
    <lineage>
        <taxon>Bacteria</taxon>
        <taxon>Bacillati</taxon>
        <taxon>Mycoplasmatota</taxon>
        <taxon>Mollicutes</taxon>
        <taxon>Acholeplasmatales</taxon>
        <taxon>Acholeplasmataceae</taxon>
        <taxon>Haploplasma</taxon>
    </lineage>
</organism>
<evidence type="ECO:0000256" key="3">
    <source>
        <dbReference type="ARBA" id="ARBA00023001"/>
    </source>
</evidence>
<dbReference type="AlphaFoldDB" id="A0A449BF83"/>
<feature type="domain" description="Glycoside hydrolase family 5" evidence="8">
    <location>
        <begin position="64"/>
        <end position="354"/>
    </location>
</feature>
<dbReference type="InterPro" id="IPR017853">
    <property type="entry name" value="GH"/>
</dbReference>